<keyword evidence="7 12" id="KW-1133">Transmembrane helix</keyword>
<sequence>MFGQMSIKNMIFSVLVLFVAALIALSSYSWWTAKASEQGMSDLYDLSVLQVNPVSDIYGLTLRSRMALAGGFIELQANETDKAKVSAQRAAKFLKEAREKFAEVVKVGSTSEHKALVAELDKAFQIYFAAVDQTTVELESGDQAKYISANLDARNANAAVYDLMIKFMEQARLSTNAHMDDASSRYSTTAVMSLVIVVLAIAALAAVWMLMKTNLINPLVVAGQHFDQMAKGDLSARIEVTSDNEVGKLFAGLKRLQQSQRETIGEINGTATQLASAAEELSVVTAESSNGLDLQNAELHQAATAVNEMTAAVEEVARNALSTSEASKASNDLASRSLDEMKLTIRQTQSMASEMKVSADLVQDLSLQAKNIGQVLDVIRAVAEQTNLLALNAAIEAARAGEAGRGFAVVADEVRALAHRTQNSTREIEQLINTIQQGTTQAVQSIESSTSMASGTVEMANKAGQAFEQICSSVSEINDRNLLIATASEEQAHVARDVDRSLVAIRDLALQSSAGANQTNAASQELTAMANRLMAMVKKFRL</sequence>
<dbReference type="PROSITE" id="PS50111">
    <property type="entry name" value="CHEMOTAXIS_TRANSDUC_2"/>
    <property type="match status" value="1"/>
</dbReference>
<protein>
    <submittedName>
        <fullName evidence="15">Methyl-accepting chemotaxis protein</fullName>
    </submittedName>
</protein>
<dbReference type="CDD" id="cd06225">
    <property type="entry name" value="HAMP"/>
    <property type="match status" value="1"/>
</dbReference>
<evidence type="ECO:0000256" key="12">
    <source>
        <dbReference type="SAM" id="Phobius"/>
    </source>
</evidence>
<evidence type="ECO:0000259" key="14">
    <source>
        <dbReference type="PROSITE" id="PS50885"/>
    </source>
</evidence>
<evidence type="ECO:0000259" key="13">
    <source>
        <dbReference type="PROSITE" id="PS50111"/>
    </source>
</evidence>
<keyword evidence="4" id="KW-0145">Chemotaxis</keyword>
<comment type="caution">
    <text evidence="15">The sequence shown here is derived from an EMBL/GenBank/DDBJ whole genome shotgun (WGS) entry which is preliminary data.</text>
</comment>
<evidence type="ECO:0000256" key="5">
    <source>
        <dbReference type="ARBA" id="ARBA00022519"/>
    </source>
</evidence>
<evidence type="ECO:0000256" key="1">
    <source>
        <dbReference type="ARBA" id="ARBA00004429"/>
    </source>
</evidence>
<accession>A0ABV9JHI2</accession>
<dbReference type="Pfam" id="PF00015">
    <property type="entry name" value="MCPsignal"/>
    <property type="match status" value="1"/>
</dbReference>
<reference evidence="16" key="1">
    <citation type="journal article" date="2019" name="Int. J. Syst. Evol. Microbiol.">
        <title>The Global Catalogue of Microorganisms (GCM) 10K type strain sequencing project: providing services to taxonomists for standard genome sequencing and annotation.</title>
        <authorList>
            <consortium name="The Broad Institute Genomics Platform"/>
            <consortium name="The Broad Institute Genome Sequencing Center for Infectious Disease"/>
            <person name="Wu L."/>
            <person name="Ma J."/>
        </authorList>
    </citation>
    <scope>NUCLEOTIDE SEQUENCE [LARGE SCALE GENOMIC DNA]</scope>
    <source>
        <strain evidence="16">DT28</strain>
    </source>
</reference>
<dbReference type="CDD" id="cd11386">
    <property type="entry name" value="MCP_signal"/>
    <property type="match status" value="1"/>
</dbReference>
<comment type="subcellular location">
    <subcellularLocation>
        <location evidence="1">Cell inner membrane</location>
        <topology evidence="1">Multi-pass membrane protein</topology>
    </subcellularLocation>
</comment>
<dbReference type="PROSITE" id="PS50885">
    <property type="entry name" value="HAMP"/>
    <property type="match status" value="1"/>
</dbReference>
<keyword evidence="6 12" id="KW-0812">Transmembrane</keyword>
<evidence type="ECO:0000313" key="16">
    <source>
        <dbReference type="Proteomes" id="UP001595962"/>
    </source>
</evidence>
<dbReference type="PANTHER" id="PTHR32089:SF120">
    <property type="entry name" value="METHYL-ACCEPTING CHEMOTAXIS PROTEIN TLPQ"/>
    <property type="match status" value="1"/>
</dbReference>
<keyword evidence="9 11" id="KW-0807">Transducer</keyword>
<evidence type="ECO:0000256" key="2">
    <source>
        <dbReference type="ARBA" id="ARBA00022475"/>
    </source>
</evidence>
<proteinExistence type="inferred from homology"/>
<keyword evidence="2" id="KW-1003">Cell membrane</keyword>
<dbReference type="Pfam" id="PF02203">
    <property type="entry name" value="TarH"/>
    <property type="match status" value="1"/>
</dbReference>
<evidence type="ECO:0000256" key="3">
    <source>
        <dbReference type="ARBA" id="ARBA00022481"/>
    </source>
</evidence>
<dbReference type="RefSeq" id="WP_377331884.1">
    <property type="nucleotide sequence ID" value="NZ_JBHSGB010000004.1"/>
</dbReference>
<dbReference type="Gene3D" id="1.10.287.950">
    <property type="entry name" value="Methyl-accepting chemotaxis protein"/>
    <property type="match status" value="1"/>
</dbReference>
<feature type="domain" description="Methyl-accepting transducer" evidence="13">
    <location>
        <begin position="270"/>
        <end position="506"/>
    </location>
</feature>
<dbReference type="PRINTS" id="PR00260">
    <property type="entry name" value="CHEMTRNSDUCR"/>
</dbReference>
<organism evidence="15 16">
    <name type="scientific">Rheinheimera marina</name>
    <dbReference type="NCBI Taxonomy" id="1774958"/>
    <lineage>
        <taxon>Bacteria</taxon>
        <taxon>Pseudomonadati</taxon>
        <taxon>Pseudomonadota</taxon>
        <taxon>Gammaproteobacteria</taxon>
        <taxon>Chromatiales</taxon>
        <taxon>Chromatiaceae</taxon>
        <taxon>Rheinheimera</taxon>
    </lineage>
</organism>
<evidence type="ECO:0000256" key="10">
    <source>
        <dbReference type="ARBA" id="ARBA00029447"/>
    </source>
</evidence>
<dbReference type="SUPFAM" id="SSF58104">
    <property type="entry name" value="Methyl-accepting chemotaxis protein (MCP) signaling domain"/>
    <property type="match status" value="1"/>
</dbReference>
<dbReference type="SUPFAM" id="SSF47170">
    <property type="entry name" value="Aspartate receptor, ligand-binding domain"/>
    <property type="match status" value="1"/>
</dbReference>
<dbReference type="InterPro" id="IPR003660">
    <property type="entry name" value="HAMP_dom"/>
</dbReference>
<evidence type="ECO:0000256" key="11">
    <source>
        <dbReference type="PROSITE-ProRule" id="PRU00284"/>
    </source>
</evidence>
<dbReference type="InterPro" id="IPR003122">
    <property type="entry name" value="Tar_rcpt_lig-bd"/>
</dbReference>
<dbReference type="Gene3D" id="1.20.120.30">
    <property type="entry name" value="Aspartate receptor, ligand-binding domain"/>
    <property type="match status" value="1"/>
</dbReference>
<evidence type="ECO:0000313" key="15">
    <source>
        <dbReference type="EMBL" id="MFC4654137.1"/>
    </source>
</evidence>
<dbReference type="EMBL" id="JBHSGB010000004">
    <property type="protein sequence ID" value="MFC4654137.1"/>
    <property type="molecule type" value="Genomic_DNA"/>
</dbReference>
<keyword evidence="8 12" id="KW-0472">Membrane</keyword>
<dbReference type="InterPro" id="IPR035440">
    <property type="entry name" value="4HB_MCP_dom_sf"/>
</dbReference>
<dbReference type="InterPro" id="IPR004089">
    <property type="entry name" value="MCPsignal_dom"/>
</dbReference>
<feature type="transmembrane region" description="Helical" evidence="12">
    <location>
        <begin position="190"/>
        <end position="210"/>
    </location>
</feature>
<dbReference type="InterPro" id="IPR004090">
    <property type="entry name" value="Chemotax_Me-accpt_rcpt"/>
</dbReference>
<evidence type="ECO:0000256" key="7">
    <source>
        <dbReference type="ARBA" id="ARBA00022989"/>
    </source>
</evidence>
<evidence type="ECO:0000256" key="9">
    <source>
        <dbReference type="ARBA" id="ARBA00023224"/>
    </source>
</evidence>
<feature type="domain" description="HAMP" evidence="14">
    <location>
        <begin position="213"/>
        <end position="265"/>
    </location>
</feature>
<dbReference type="Proteomes" id="UP001595962">
    <property type="component" value="Unassembled WGS sequence"/>
</dbReference>
<evidence type="ECO:0000256" key="6">
    <source>
        <dbReference type="ARBA" id="ARBA00022692"/>
    </source>
</evidence>
<keyword evidence="3" id="KW-0488">Methylation</keyword>
<comment type="similarity">
    <text evidence="10">Belongs to the methyl-accepting chemotaxis (MCP) protein family.</text>
</comment>
<evidence type="ECO:0000256" key="4">
    <source>
        <dbReference type="ARBA" id="ARBA00022500"/>
    </source>
</evidence>
<name>A0ABV9JHI2_9GAMM</name>
<dbReference type="SMART" id="SM00304">
    <property type="entry name" value="HAMP"/>
    <property type="match status" value="1"/>
</dbReference>
<gene>
    <name evidence="15" type="ORF">ACFO3I_03750</name>
</gene>
<keyword evidence="5" id="KW-0997">Cell inner membrane</keyword>
<dbReference type="Pfam" id="PF00672">
    <property type="entry name" value="HAMP"/>
    <property type="match status" value="1"/>
</dbReference>
<dbReference type="PANTHER" id="PTHR32089">
    <property type="entry name" value="METHYL-ACCEPTING CHEMOTAXIS PROTEIN MCPB"/>
    <property type="match status" value="1"/>
</dbReference>
<keyword evidence="16" id="KW-1185">Reference proteome</keyword>
<dbReference type="SMART" id="SM00283">
    <property type="entry name" value="MA"/>
    <property type="match status" value="1"/>
</dbReference>
<evidence type="ECO:0000256" key="8">
    <source>
        <dbReference type="ARBA" id="ARBA00023136"/>
    </source>
</evidence>